<accession>A0A9W7IJW0</accession>
<evidence type="ECO:0000313" key="2">
    <source>
        <dbReference type="EMBL" id="GMI96416.1"/>
    </source>
</evidence>
<organism evidence="2 3">
    <name type="scientific">Hibiscus trionum</name>
    <name type="common">Flower of an hour</name>
    <dbReference type="NCBI Taxonomy" id="183268"/>
    <lineage>
        <taxon>Eukaryota</taxon>
        <taxon>Viridiplantae</taxon>
        <taxon>Streptophyta</taxon>
        <taxon>Embryophyta</taxon>
        <taxon>Tracheophyta</taxon>
        <taxon>Spermatophyta</taxon>
        <taxon>Magnoliopsida</taxon>
        <taxon>eudicotyledons</taxon>
        <taxon>Gunneridae</taxon>
        <taxon>Pentapetalae</taxon>
        <taxon>rosids</taxon>
        <taxon>malvids</taxon>
        <taxon>Malvales</taxon>
        <taxon>Malvaceae</taxon>
        <taxon>Malvoideae</taxon>
        <taxon>Hibiscus</taxon>
    </lineage>
</organism>
<evidence type="ECO:0000256" key="1">
    <source>
        <dbReference type="SAM" id="MobiDB-lite"/>
    </source>
</evidence>
<comment type="caution">
    <text evidence="2">The sequence shown here is derived from an EMBL/GenBank/DDBJ whole genome shotgun (WGS) entry which is preliminary data.</text>
</comment>
<dbReference type="Proteomes" id="UP001165190">
    <property type="component" value="Unassembled WGS sequence"/>
</dbReference>
<keyword evidence="3" id="KW-1185">Reference proteome</keyword>
<sequence length="124" mass="13419">MTSQSGDEPNFASSGSGSASGSGSISSKQNDNSSPLWNYVTKLEKRGATGGTWNYQCNICGETRNGSYTRVKAHLLQISGEGVAICKKVTKSQKLEMLTLLEEWEKRKKQGASREVPLPSQCQS</sequence>
<evidence type="ECO:0008006" key="4">
    <source>
        <dbReference type="Google" id="ProtNLM"/>
    </source>
</evidence>
<feature type="compositionally biased region" description="Low complexity" evidence="1">
    <location>
        <begin position="12"/>
        <end position="27"/>
    </location>
</feature>
<reference evidence="2" key="1">
    <citation type="submission" date="2023-05" db="EMBL/GenBank/DDBJ databases">
        <title>Genome and transcriptome analyses reveal genes involved in the formation of fine ridges on petal epidermal cells in Hibiscus trionum.</title>
        <authorList>
            <person name="Koshimizu S."/>
            <person name="Masuda S."/>
            <person name="Ishii T."/>
            <person name="Shirasu K."/>
            <person name="Hoshino A."/>
            <person name="Arita M."/>
        </authorList>
    </citation>
    <scope>NUCLEOTIDE SEQUENCE</scope>
    <source>
        <strain evidence="2">Hamamatsu line</strain>
    </source>
</reference>
<dbReference type="EMBL" id="BSYR01000028">
    <property type="protein sequence ID" value="GMI96416.1"/>
    <property type="molecule type" value="Genomic_DNA"/>
</dbReference>
<proteinExistence type="predicted"/>
<dbReference type="AlphaFoldDB" id="A0A9W7IJW0"/>
<name>A0A9W7IJW0_HIBTR</name>
<dbReference type="OrthoDB" id="1937290at2759"/>
<gene>
    <name evidence="2" type="ORF">HRI_003310900</name>
</gene>
<feature type="region of interest" description="Disordered" evidence="1">
    <location>
        <begin position="1"/>
        <end position="35"/>
    </location>
</feature>
<evidence type="ECO:0000313" key="3">
    <source>
        <dbReference type="Proteomes" id="UP001165190"/>
    </source>
</evidence>
<protein>
    <recommendedName>
        <fullName evidence="4">BED-type domain-containing protein</fullName>
    </recommendedName>
</protein>